<dbReference type="AlphaFoldDB" id="A0AAN7FEK6"/>
<comment type="caution">
    <text evidence="2">The sequence shown here is derived from an EMBL/GenBank/DDBJ whole genome shotgun (WGS) entry which is preliminary data.</text>
</comment>
<dbReference type="InterPro" id="IPR000305">
    <property type="entry name" value="GIY-YIG_endonuc"/>
</dbReference>
<dbReference type="PANTHER" id="PTHR20208">
    <property type="entry name" value="STRUCTURE-SPECIFIC ENDONUCLEASE SUBUNIT SLX1"/>
    <property type="match status" value="1"/>
</dbReference>
<dbReference type="CDD" id="cd10455">
    <property type="entry name" value="GIY-YIG_SLX1"/>
    <property type="match status" value="1"/>
</dbReference>
<dbReference type="SUPFAM" id="SSF82771">
    <property type="entry name" value="GIY-YIG endonuclease"/>
    <property type="match status" value="1"/>
</dbReference>
<dbReference type="Pfam" id="PF01541">
    <property type="entry name" value="GIY-YIG"/>
    <property type="match status" value="1"/>
</dbReference>
<dbReference type="PROSITE" id="PS50164">
    <property type="entry name" value="GIY_YIG"/>
    <property type="match status" value="1"/>
</dbReference>
<dbReference type="PANTHER" id="PTHR20208:SF13">
    <property type="entry name" value="STRUCTURE-SPECIFIC ENDONUCLEASE SUBUNIT SLX1"/>
    <property type="match status" value="1"/>
</dbReference>
<dbReference type="InterPro" id="IPR050381">
    <property type="entry name" value="SLX1_endonuclease"/>
</dbReference>
<accession>A0AAN7FEK6</accession>
<evidence type="ECO:0000259" key="1">
    <source>
        <dbReference type="PROSITE" id="PS50164"/>
    </source>
</evidence>
<proteinExistence type="predicted"/>
<feature type="domain" description="GIY-YIG" evidence="1">
    <location>
        <begin position="40"/>
        <end position="122"/>
    </location>
</feature>
<sequence length="166" mass="18683">MVRLLSKTFRSVKIPNPSKSCPSASSSTTQKTSQIRLSSRSWSVYLILSTNTPIKTYVGVTTDFSRRLKQHNGELKGGAKASRAGRPWVCACIIQGFKDQSEACEFESKWKNVSKKLPRKKANDDMPKHLDETSLLLLQKRQAALDRVKGLLDCGHLEIDWQLNPH</sequence>
<name>A0AAN7FEK6_QUERU</name>
<protein>
    <recommendedName>
        <fullName evidence="1">GIY-YIG domain-containing protein</fullName>
    </recommendedName>
</protein>
<dbReference type="Proteomes" id="UP001324115">
    <property type="component" value="Unassembled WGS sequence"/>
</dbReference>
<evidence type="ECO:0000313" key="2">
    <source>
        <dbReference type="EMBL" id="KAK4592048.1"/>
    </source>
</evidence>
<dbReference type="InterPro" id="IPR035901">
    <property type="entry name" value="GIY-YIG_endonuc_sf"/>
</dbReference>
<gene>
    <name evidence="2" type="ORF">RGQ29_016506</name>
</gene>
<dbReference type="EMBL" id="JAXUIC010000004">
    <property type="protein sequence ID" value="KAK4592048.1"/>
    <property type="molecule type" value="Genomic_DNA"/>
</dbReference>
<reference evidence="2 3" key="1">
    <citation type="journal article" date="2023" name="G3 (Bethesda)">
        <title>A haplotype-resolved chromosome-scale genome for Quercus rubra L. provides insights into the genetics of adaptive traits for red oak species.</title>
        <authorList>
            <person name="Kapoor B."/>
            <person name="Jenkins J."/>
            <person name="Schmutz J."/>
            <person name="Zhebentyayeva T."/>
            <person name="Kuelheim C."/>
            <person name="Coggeshall M."/>
            <person name="Heim C."/>
            <person name="Lasky J.R."/>
            <person name="Leites L."/>
            <person name="Islam-Faridi N."/>
            <person name="Romero-Severson J."/>
            <person name="DeLeo V.L."/>
            <person name="Lucas S.M."/>
            <person name="Lazic D."/>
            <person name="Gailing O."/>
            <person name="Carlson J."/>
            <person name="Staton M."/>
        </authorList>
    </citation>
    <scope>NUCLEOTIDE SEQUENCE [LARGE SCALE GENOMIC DNA]</scope>
    <source>
        <strain evidence="2">Pseudo-F2</strain>
    </source>
</reference>
<organism evidence="2 3">
    <name type="scientific">Quercus rubra</name>
    <name type="common">Northern red oak</name>
    <name type="synonym">Quercus borealis</name>
    <dbReference type="NCBI Taxonomy" id="3512"/>
    <lineage>
        <taxon>Eukaryota</taxon>
        <taxon>Viridiplantae</taxon>
        <taxon>Streptophyta</taxon>
        <taxon>Embryophyta</taxon>
        <taxon>Tracheophyta</taxon>
        <taxon>Spermatophyta</taxon>
        <taxon>Magnoliopsida</taxon>
        <taxon>eudicotyledons</taxon>
        <taxon>Gunneridae</taxon>
        <taxon>Pentapetalae</taxon>
        <taxon>rosids</taxon>
        <taxon>fabids</taxon>
        <taxon>Fagales</taxon>
        <taxon>Fagaceae</taxon>
        <taxon>Quercus</taxon>
    </lineage>
</organism>
<dbReference type="Gene3D" id="3.40.1440.10">
    <property type="entry name" value="GIY-YIG endonuclease"/>
    <property type="match status" value="1"/>
</dbReference>
<keyword evidence="3" id="KW-1185">Reference proteome</keyword>
<evidence type="ECO:0000313" key="3">
    <source>
        <dbReference type="Proteomes" id="UP001324115"/>
    </source>
</evidence>